<name>A0ABR2L0Q9_9EUKA</name>
<comment type="caution">
    <text evidence="1">The sequence shown here is derived from an EMBL/GenBank/DDBJ whole genome shotgun (WGS) entry which is preliminary data.</text>
</comment>
<keyword evidence="2" id="KW-1185">Reference proteome</keyword>
<sequence>MNDIITKDQLSEIIKMQLIYEKNTEIRPFFEIVKDIPSRAAKNFGITVTTGSLLTFGSSFYAFRKFGVAVKDVKTALPVITSFSAIDFGVNFTITKAAGKVWPERWISTTSSSIAGAACGYIFGKHKLKPTIAGSVAGMIYGYFRNVPLEYIGIDPF</sequence>
<dbReference type="EMBL" id="JAPFFF010000002">
    <property type="protein sequence ID" value="KAK8896282.1"/>
    <property type="molecule type" value="Genomic_DNA"/>
</dbReference>
<protein>
    <recommendedName>
        <fullName evidence="3">NADH-ubiquinone oxidoreductase subunit B14.7</fullName>
    </recommendedName>
</protein>
<dbReference type="Proteomes" id="UP001470230">
    <property type="component" value="Unassembled WGS sequence"/>
</dbReference>
<evidence type="ECO:0000313" key="1">
    <source>
        <dbReference type="EMBL" id="KAK8896282.1"/>
    </source>
</evidence>
<evidence type="ECO:0008006" key="3">
    <source>
        <dbReference type="Google" id="ProtNLM"/>
    </source>
</evidence>
<accession>A0ABR2L0Q9</accession>
<gene>
    <name evidence="1" type="ORF">M9Y10_014179</name>
</gene>
<evidence type="ECO:0000313" key="2">
    <source>
        <dbReference type="Proteomes" id="UP001470230"/>
    </source>
</evidence>
<reference evidence="1 2" key="1">
    <citation type="submission" date="2024-04" db="EMBL/GenBank/DDBJ databases">
        <title>Tritrichomonas musculus Genome.</title>
        <authorList>
            <person name="Alves-Ferreira E."/>
            <person name="Grigg M."/>
            <person name="Lorenzi H."/>
            <person name="Galac M."/>
        </authorList>
    </citation>
    <scope>NUCLEOTIDE SEQUENCE [LARGE SCALE GENOMIC DNA]</scope>
    <source>
        <strain evidence="1 2">EAF2021</strain>
    </source>
</reference>
<organism evidence="1 2">
    <name type="scientific">Tritrichomonas musculus</name>
    <dbReference type="NCBI Taxonomy" id="1915356"/>
    <lineage>
        <taxon>Eukaryota</taxon>
        <taxon>Metamonada</taxon>
        <taxon>Parabasalia</taxon>
        <taxon>Tritrichomonadida</taxon>
        <taxon>Tritrichomonadidae</taxon>
        <taxon>Tritrichomonas</taxon>
    </lineage>
</organism>
<proteinExistence type="predicted"/>